<organism evidence="1 2">
    <name type="scientific">Roseateles paludis</name>
    <dbReference type="NCBI Taxonomy" id="3145238"/>
    <lineage>
        <taxon>Bacteria</taxon>
        <taxon>Pseudomonadati</taxon>
        <taxon>Pseudomonadota</taxon>
        <taxon>Betaproteobacteria</taxon>
        <taxon>Burkholderiales</taxon>
        <taxon>Sphaerotilaceae</taxon>
        <taxon>Roseateles</taxon>
    </lineage>
</organism>
<reference evidence="1 2" key="1">
    <citation type="submission" date="2024-05" db="EMBL/GenBank/DDBJ databases">
        <title>Roseateles sp. DJS-2-20 16S ribosomal RNA gene Genome sequencing and assembly.</title>
        <authorList>
            <person name="Woo H."/>
        </authorList>
    </citation>
    <scope>NUCLEOTIDE SEQUENCE [LARGE SCALE GENOMIC DNA]</scope>
    <source>
        <strain evidence="1 2">DJS-2-20</strain>
    </source>
</reference>
<keyword evidence="2" id="KW-1185">Reference proteome</keyword>
<proteinExistence type="predicted"/>
<name>A0ABV0G1Q8_9BURK</name>
<dbReference type="EMBL" id="JBDPZD010000002">
    <property type="protein sequence ID" value="MEO3691663.1"/>
    <property type="molecule type" value="Genomic_DNA"/>
</dbReference>
<dbReference type="Proteomes" id="UP001495147">
    <property type="component" value="Unassembled WGS sequence"/>
</dbReference>
<evidence type="ECO:0000313" key="1">
    <source>
        <dbReference type="EMBL" id="MEO3691663.1"/>
    </source>
</evidence>
<dbReference type="RefSeq" id="WP_347704478.1">
    <property type="nucleotide sequence ID" value="NZ_JBDPZD010000002.1"/>
</dbReference>
<evidence type="ECO:0000313" key="2">
    <source>
        <dbReference type="Proteomes" id="UP001495147"/>
    </source>
</evidence>
<evidence type="ECO:0008006" key="3">
    <source>
        <dbReference type="Google" id="ProtNLM"/>
    </source>
</evidence>
<accession>A0ABV0G1Q8</accession>
<protein>
    <recommendedName>
        <fullName evidence="3">DUF1838 domain-containing protein</fullName>
    </recommendedName>
</protein>
<sequence>MLTHQLALTVEKPGLIDAAALTRVAAALQKQATRDFGPIWGVSASVSAFARIEDVPLGYWPVIVVADVKGAAGYHQDQNGQPYALVEVGDSWSLTASHETLEMIADPFGKRLVAGTSPKPKQGRVQFLVEVCDPSEDDAYAYTVNGVMVSDFYTPRYFDPVAASGTRYSYTGAIKAPRTILPGGYLSWYDPKSKHWFQQTWFGGTKAVIRDLGVFDSAKFGSYRAFTDEMTPETLRLGKLGAKSAPLRAARQAQQSGDESTEAQAKMWLSGIATLRKGRK</sequence>
<gene>
    <name evidence="1" type="ORF">ABDJ85_09300</name>
</gene>
<comment type="caution">
    <text evidence="1">The sequence shown here is derived from an EMBL/GenBank/DDBJ whole genome shotgun (WGS) entry which is preliminary data.</text>
</comment>